<dbReference type="InterPro" id="IPR000719">
    <property type="entry name" value="Prot_kinase_dom"/>
</dbReference>
<dbReference type="PROSITE" id="PS50082">
    <property type="entry name" value="WD_REPEATS_2"/>
    <property type="match status" value="6"/>
</dbReference>
<keyword evidence="6" id="KW-0808">Transferase</keyword>
<evidence type="ECO:0000256" key="2">
    <source>
        <dbReference type="ARBA" id="ARBA00022737"/>
    </source>
</evidence>
<dbReference type="InterPro" id="IPR001680">
    <property type="entry name" value="WD40_rpt"/>
</dbReference>
<organism evidence="6 7">
    <name type="scientific">Polystyrenella longa</name>
    <dbReference type="NCBI Taxonomy" id="2528007"/>
    <lineage>
        <taxon>Bacteria</taxon>
        <taxon>Pseudomonadati</taxon>
        <taxon>Planctomycetota</taxon>
        <taxon>Planctomycetia</taxon>
        <taxon>Planctomycetales</taxon>
        <taxon>Planctomycetaceae</taxon>
        <taxon>Polystyrenella</taxon>
    </lineage>
</organism>
<gene>
    <name evidence="6" type="primary">prkC_4</name>
    <name evidence="6" type="ORF">Pla110_18090</name>
</gene>
<dbReference type="RefSeq" id="WP_144995200.1">
    <property type="nucleotide sequence ID" value="NZ_CP036281.1"/>
</dbReference>
<dbReference type="PANTHER" id="PTHR19848">
    <property type="entry name" value="WD40 REPEAT PROTEIN"/>
    <property type="match status" value="1"/>
</dbReference>
<dbReference type="GO" id="GO:0004674">
    <property type="term" value="F:protein serine/threonine kinase activity"/>
    <property type="evidence" value="ECO:0007669"/>
    <property type="project" value="UniProtKB-EC"/>
</dbReference>
<dbReference type="Gene3D" id="3.30.200.20">
    <property type="entry name" value="Phosphorylase Kinase, domain 1"/>
    <property type="match status" value="1"/>
</dbReference>
<dbReference type="CDD" id="cd14014">
    <property type="entry name" value="STKc_PknB_like"/>
    <property type="match status" value="1"/>
</dbReference>
<proteinExistence type="predicted"/>
<dbReference type="Pfam" id="PF00400">
    <property type="entry name" value="WD40"/>
    <property type="match status" value="6"/>
</dbReference>
<dbReference type="InterPro" id="IPR001245">
    <property type="entry name" value="Ser-Thr/Tyr_kinase_cat_dom"/>
</dbReference>
<name>A0A518CLJ0_9PLAN</name>
<keyword evidence="4" id="KW-1133">Transmembrane helix</keyword>
<dbReference type="InterPro" id="IPR011009">
    <property type="entry name" value="Kinase-like_dom_sf"/>
</dbReference>
<feature type="repeat" description="WD" evidence="3">
    <location>
        <begin position="1037"/>
        <end position="1072"/>
    </location>
</feature>
<dbReference type="Proteomes" id="UP000317178">
    <property type="component" value="Chromosome"/>
</dbReference>
<keyword evidence="1 3" id="KW-0853">WD repeat</keyword>
<dbReference type="SMART" id="SM00220">
    <property type="entry name" value="S_TKc"/>
    <property type="match status" value="1"/>
</dbReference>
<evidence type="ECO:0000256" key="4">
    <source>
        <dbReference type="SAM" id="Phobius"/>
    </source>
</evidence>
<dbReference type="PROSITE" id="PS00678">
    <property type="entry name" value="WD_REPEATS_1"/>
    <property type="match status" value="3"/>
</dbReference>
<dbReference type="PANTHER" id="PTHR19848:SF8">
    <property type="entry name" value="F-BOX AND WD REPEAT DOMAIN CONTAINING 7"/>
    <property type="match status" value="1"/>
</dbReference>
<accession>A0A518CLJ0</accession>
<protein>
    <submittedName>
        <fullName evidence="6">Serine/threonine-protein kinase PrkC</fullName>
        <ecNumber evidence="6">2.7.11.1</ecNumber>
    </submittedName>
</protein>
<dbReference type="SUPFAM" id="SSF50978">
    <property type="entry name" value="WD40 repeat-like"/>
    <property type="match status" value="1"/>
</dbReference>
<dbReference type="GO" id="GO:0005524">
    <property type="term" value="F:ATP binding"/>
    <property type="evidence" value="ECO:0007669"/>
    <property type="project" value="InterPro"/>
</dbReference>
<evidence type="ECO:0000256" key="3">
    <source>
        <dbReference type="PROSITE-ProRule" id="PRU00221"/>
    </source>
</evidence>
<dbReference type="KEGG" id="plon:Pla110_18090"/>
<feature type="repeat" description="WD" evidence="3">
    <location>
        <begin position="821"/>
        <end position="855"/>
    </location>
</feature>
<dbReference type="AlphaFoldDB" id="A0A518CLJ0"/>
<keyword evidence="4" id="KW-0812">Transmembrane</keyword>
<dbReference type="EC" id="2.7.11.1" evidence="6"/>
<dbReference type="InterPro" id="IPR008271">
    <property type="entry name" value="Ser/Thr_kinase_AS"/>
</dbReference>
<evidence type="ECO:0000313" key="6">
    <source>
        <dbReference type="EMBL" id="QDU80087.1"/>
    </source>
</evidence>
<dbReference type="PROSITE" id="PS50294">
    <property type="entry name" value="WD_REPEATS_REGION"/>
    <property type="match status" value="4"/>
</dbReference>
<dbReference type="PROSITE" id="PS00108">
    <property type="entry name" value="PROTEIN_KINASE_ST"/>
    <property type="match status" value="1"/>
</dbReference>
<sequence length="1167" mass="130740">MPCPTTARIQKLLGGKLTDQEYNQLLDHISSCTDCFTAYEAVMEKSGQEELFKDIRELACFAPITTEPECEELIFRLKNQVPSSEHAPEPASPCSWAKPVRLNGYRLIRVIARGGMGVIYEAEHLSLQRKVAVKFLSSFAAASDIQIQRFRNEALADGRLEHQNIVPVYSFGCENDVHFLVMQYIDGCNLSTFIDQLRAKSSLQKSLPASTTVSMAQSNSREGEAETNDVKQVISRLNEISQDEDGFSDESGILANDYDVSSRSGIDKLVSLFVDVVDAIEYAHERGIIHRDIKPSNLLMDTSHKLWIGDFGVAKTDASITITATNLLVGTPRYMSPEQVSGEKSFVDHRTDIYSLGSTLFELMTLRPLFEENALNQLVISIRQNNPPPPRRINPVVPIDLETIILKATNKERSQRYQRASDFAADLRSYLNQEPISARRFNWWEKSSRLLSRHSAVALSLLGTIAVSLIATIFIIFLLVTNSHQQTILLDQAERSQFKTERVLYNSRIKEAGLAWKAGDGRQLDSILRELQPVDGKYDFRGDEWYFLRNQIGIKSTPIHVLDDPVYVIESNADRSVYALAGRDAIIRLYDAHNHVLLLEIDSGQIEVNGLSFSSRGDLLASTGDDGTVCVWKIDWNLNKSKRKLKFTACEGLVFNVFFAKQDQMLITNGAEAIVCLWNADTGEKVDDLHEHSLRVADIAYSATQNQLATIGYDNQLILWDLDTLKPVYSLKTEGDRLSSISFSQNGKNLITTSLGGIVHIRDTGSGTVVKEFNQLDEMRDAMLMPDGNALIAADSAGMIHAWILSSDNRTESSLISSVSWSAHSGRIYNLAFSPSKKTFYSVGHDGVVMEWNYEARLLEHIIRDTVDGHSFHDFTCLQTNDGDQLITAEGEKVLLRQLPKGEIISTLLTLDAPSHRLALSEDASLLAISSYYGEIYLFDMHRMKLINKWTVSKHAEAERLELSPDGTLLAFVNKSNEEPNKLFVYETKTGNQLDQYSSVACSPARFSSDGTLLYSGGNNNSVEVWNTLTHTKQKTTPVHTNTVCDIQLTSNDSLLATVSKDRQAILWEADTLSKKGLLSGHRGSVNSCIFNKNDTRLLTCSDDGKIIIWNIENSSMTPLLEIDNSQGIPEKIAFSRDGRYLICQIYLEEEREWFLKVIKWGSPKLR</sequence>
<keyword evidence="7" id="KW-1185">Reference proteome</keyword>
<reference evidence="6 7" key="1">
    <citation type="submission" date="2019-02" db="EMBL/GenBank/DDBJ databases">
        <title>Deep-cultivation of Planctomycetes and their phenomic and genomic characterization uncovers novel biology.</title>
        <authorList>
            <person name="Wiegand S."/>
            <person name="Jogler M."/>
            <person name="Boedeker C."/>
            <person name="Pinto D."/>
            <person name="Vollmers J."/>
            <person name="Rivas-Marin E."/>
            <person name="Kohn T."/>
            <person name="Peeters S.H."/>
            <person name="Heuer A."/>
            <person name="Rast P."/>
            <person name="Oberbeckmann S."/>
            <person name="Bunk B."/>
            <person name="Jeske O."/>
            <person name="Meyerdierks A."/>
            <person name="Storesund J.E."/>
            <person name="Kallscheuer N."/>
            <person name="Luecker S."/>
            <person name="Lage O.M."/>
            <person name="Pohl T."/>
            <person name="Merkel B.J."/>
            <person name="Hornburger P."/>
            <person name="Mueller R.-W."/>
            <person name="Bruemmer F."/>
            <person name="Labrenz M."/>
            <person name="Spormann A.M."/>
            <person name="Op den Camp H."/>
            <person name="Overmann J."/>
            <person name="Amann R."/>
            <person name="Jetten M.S.M."/>
            <person name="Mascher T."/>
            <person name="Medema M.H."/>
            <person name="Devos D.P."/>
            <person name="Kaster A.-K."/>
            <person name="Ovreas L."/>
            <person name="Rohde M."/>
            <person name="Galperin M.Y."/>
            <person name="Jogler C."/>
        </authorList>
    </citation>
    <scope>NUCLEOTIDE SEQUENCE [LARGE SCALE GENOMIC DNA]</scope>
    <source>
        <strain evidence="6 7">Pla110</strain>
    </source>
</reference>
<dbReference type="InterPro" id="IPR036322">
    <property type="entry name" value="WD40_repeat_dom_sf"/>
</dbReference>
<feature type="repeat" description="WD" evidence="3">
    <location>
        <begin position="1007"/>
        <end position="1036"/>
    </location>
</feature>
<dbReference type="SMART" id="SM00320">
    <property type="entry name" value="WD40"/>
    <property type="match status" value="11"/>
</dbReference>
<dbReference type="Gene3D" id="2.130.10.10">
    <property type="entry name" value="YVTN repeat-like/Quinoprotein amine dehydrogenase"/>
    <property type="match status" value="4"/>
</dbReference>
<feature type="repeat" description="WD" evidence="3">
    <location>
        <begin position="1079"/>
        <end position="1120"/>
    </location>
</feature>
<dbReference type="SUPFAM" id="SSF56112">
    <property type="entry name" value="Protein kinase-like (PK-like)"/>
    <property type="match status" value="1"/>
</dbReference>
<feature type="repeat" description="WD" evidence="3">
    <location>
        <begin position="689"/>
        <end position="730"/>
    </location>
</feature>
<feature type="repeat" description="WD" evidence="3">
    <location>
        <begin position="601"/>
        <end position="635"/>
    </location>
</feature>
<dbReference type="Pfam" id="PF07714">
    <property type="entry name" value="PK_Tyr_Ser-Thr"/>
    <property type="match status" value="1"/>
</dbReference>
<dbReference type="SUPFAM" id="SSF50998">
    <property type="entry name" value="Quinoprotein alcohol dehydrogenase-like"/>
    <property type="match status" value="1"/>
</dbReference>
<dbReference type="Gene3D" id="1.10.510.10">
    <property type="entry name" value="Transferase(Phosphotransferase) domain 1"/>
    <property type="match status" value="1"/>
</dbReference>
<evidence type="ECO:0000259" key="5">
    <source>
        <dbReference type="PROSITE" id="PS50011"/>
    </source>
</evidence>
<dbReference type="InterPro" id="IPR019775">
    <property type="entry name" value="WD40_repeat_CS"/>
</dbReference>
<dbReference type="EMBL" id="CP036281">
    <property type="protein sequence ID" value="QDU80087.1"/>
    <property type="molecule type" value="Genomic_DNA"/>
</dbReference>
<dbReference type="InterPro" id="IPR011047">
    <property type="entry name" value="Quinoprotein_ADH-like_sf"/>
</dbReference>
<keyword evidence="6" id="KW-0418">Kinase</keyword>
<dbReference type="InterPro" id="IPR015943">
    <property type="entry name" value="WD40/YVTN_repeat-like_dom_sf"/>
</dbReference>
<dbReference type="OrthoDB" id="500858at2"/>
<evidence type="ECO:0000313" key="7">
    <source>
        <dbReference type="Proteomes" id="UP000317178"/>
    </source>
</evidence>
<evidence type="ECO:0000256" key="1">
    <source>
        <dbReference type="ARBA" id="ARBA00022574"/>
    </source>
</evidence>
<feature type="domain" description="Protein kinase" evidence="5">
    <location>
        <begin position="105"/>
        <end position="431"/>
    </location>
</feature>
<keyword evidence="4" id="KW-0472">Membrane</keyword>
<keyword evidence="2" id="KW-0677">Repeat</keyword>
<feature type="transmembrane region" description="Helical" evidence="4">
    <location>
        <begin position="456"/>
        <end position="480"/>
    </location>
</feature>
<dbReference type="PROSITE" id="PS50011">
    <property type="entry name" value="PROTEIN_KINASE_DOM"/>
    <property type="match status" value="1"/>
</dbReference>